<evidence type="ECO:0000256" key="8">
    <source>
        <dbReference type="RuleBase" id="RU366045"/>
    </source>
</evidence>
<protein>
    <recommendedName>
        <fullName evidence="7">6-methylsalicylate decarboxylase</fullName>
        <ecNumber evidence="7">4.1.1.52</ecNumber>
    </recommendedName>
</protein>
<dbReference type="Pfam" id="PF04909">
    <property type="entry name" value="Amidohydro_2"/>
    <property type="match status" value="1"/>
</dbReference>
<dbReference type="GO" id="GO:0047596">
    <property type="term" value="F:6-methylsalicylate decarboxylase activity"/>
    <property type="evidence" value="ECO:0007669"/>
    <property type="project" value="UniProtKB-EC"/>
</dbReference>
<dbReference type="EMBL" id="NAJM01000001">
    <property type="protein sequence ID" value="RVX76021.1"/>
    <property type="molecule type" value="Genomic_DNA"/>
</dbReference>
<dbReference type="AlphaFoldDB" id="A0A438NJW4"/>
<keyword evidence="2" id="KW-0479">Metal-binding</keyword>
<dbReference type="VEuPathDB" id="FungiDB:PV10_05943"/>
<reference evidence="10 11" key="1">
    <citation type="submission" date="2017-03" db="EMBL/GenBank/DDBJ databases">
        <title>Genomes of endolithic fungi from Antarctica.</title>
        <authorList>
            <person name="Coleine C."/>
            <person name="Masonjones S."/>
            <person name="Stajich J.E."/>
        </authorList>
    </citation>
    <scope>NUCLEOTIDE SEQUENCE [LARGE SCALE GENOMIC DNA]</scope>
    <source>
        <strain evidence="10 11">CCFEE 6314</strain>
    </source>
</reference>
<evidence type="ECO:0000313" key="10">
    <source>
        <dbReference type="EMBL" id="RVX76021.1"/>
    </source>
</evidence>
<name>A0A438NJW4_EXOME</name>
<dbReference type="InterPro" id="IPR032465">
    <property type="entry name" value="ACMSD"/>
</dbReference>
<dbReference type="GO" id="GO:0019748">
    <property type="term" value="P:secondary metabolic process"/>
    <property type="evidence" value="ECO:0007669"/>
    <property type="project" value="TreeGrafter"/>
</dbReference>
<dbReference type="GO" id="GO:0046872">
    <property type="term" value="F:metal ion binding"/>
    <property type="evidence" value="ECO:0007669"/>
    <property type="project" value="UniProtKB-KW"/>
</dbReference>
<accession>A0A438NJW4</accession>
<evidence type="ECO:0000256" key="7">
    <source>
        <dbReference type="ARBA" id="ARBA00038889"/>
    </source>
</evidence>
<comment type="caution">
    <text evidence="10">The sequence shown here is derived from an EMBL/GenBank/DDBJ whole genome shotgun (WGS) entry which is preliminary data.</text>
</comment>
<dbReference type="OrthoDB" id="2832284at2759"/>
<dbReference type="InterPro" id="IPR006680">
    <property type="entry name" value="Amidohydro-rel"/>
</dbReference>
<evidence type="ECO:0000256" key="1">
    <source>
        <dbReference type="ARBA" id="ARBA00005871"/>
    </source>
</evidence>
<dbReference type="GO" id="GO:0005829">
    <property type="term" value="C:cytosol"/>
    <property type="evidence" value="ECO:0007669"/>
    <property type="project" value="TreeGrafter"/>
</dbReference>
<keyword evidence="4" id="KW-0862">Zinc</keyword>
<dbReference type="PANTHER" id="PTHR21240">
    <property type="entry name" value="2-AMINO-3-CARBOXYLMUCONATE-6-SEMIALDEHYDE DECARBOXYLASE"/>
    <property type="match status" value="1"/>
</dbReference>
<organism evidence="10 11">
    <name type="scientific">Exophiala mesophila</name>
    <name type="common">Black yeast-like fungus</name>
    <dbReference type="NCBI Taxonomy" id="212818"/>
    <lineage>
        <taxon>Eukaryota</taxon>
        <taxon>Fungi</taxon>
        <taxon>Dikarya</taxon>
        <taxon>Ascomycota</taxon>
        <taxon>Pezizomycotina</taxon>
        <taxon>Eurotiomycetes</taxon>
        <taxon>Chaetothyriomycetidae</taxon>
        <taxon>Chaetothyriales</taxon>
        <taxon>Herpotrichiellaceae</taxon>
        <taxon>Exophiala</taxon>
    </lineage>
</organism>
<gene>
    <name evidence="10" type="ORF">B0A52_00378</name>
</gene>
<evidence type="ECO:0000256" key="3">
    <source>
        <dbReference type="ARBA" id="ARBA00022793"/>
    </source>
</evidence>
<evidence type="ECO:0000313" key="11">
    <source>
        <dbReference type="Proteomes" id="UP000288859"/>
    </source>
</evidence>
<evidence type="ECO:0000256" key="2">
    <source>
        <dbReference type="ARBA" id="ARBA00022723"/>
    </source>
</evidence>
<proteinExistence type="inferred from homology"/>
<keyword evidence="3 8" id="KW-0210">Decarboxylase</keyword>
<sequence>MGRIDTHAHFIPPAWRSACEEHGWTEAYGCYQKAWDPASHLDFAKSVGITKSILSITSPGTNLVPSDRKLAAKLSRECNEYGAELKRQQPNDFGYWAALPLPFIEESLAEIAYVSENLNPDGFGLLSNFHGVYLGDSALDPIFEELNRRKAKVFIHPTGPCLAATCNSPPIRASPLRQFPDPMFEYLLDTTRCAINLFLSGTVSRYSNITYVLSHGGGALPPLIQRFTTFSGAILKLNNGIDAASVKKTLQERFFFDLAGFPFPDQIHGLLRYVDSSRILYGSDFPFTPASGAQFLAKMLEKEGPTVFSKEGELEAIESGNAIRLLSS</sequence>
<keyword evidence="5 8" id="KW-0456">Lyase</keyword>
<dbReference type="SUPFAM" id="SSF51556">
    <property type="entry name" value="Metallo-dependent hydrolases"/>
    <property type="match status" value="1"/>
</dbReference>
<dbReference type="GO" id="GO:0016787">
    <property type="term" value="F:hydrolase activity"/>
    <property type="evidence" value="ECO:0007669"/>
    <property type="project" value="InterPro"/>
</dbReference>
<dbReference type="InterPro" id="IPR032466">
    <property type="entry name" value="Metal_Hydrolase"/>
</dbReference>
<comment type="similarity">
    <text evidence="1">Belongs to the metallo-dependent hydrolases superfamily. ACMSD family.</text>
</comment>
<evidence type="ECO:0000256" key="4">
    <source>
        <dbReference type="ARBA" id="ARBA00022833"/>
    </source>
</evidence>
<dbReference type="PANTHER" id="PTHR21240:SF29">
    <property type="entry name" value="AMIDOHYDROLASE-RELATED DOMAIN-CONTAINING PROTEIN"/>
    <property type="match status" value="1"/>
</dbReference>
<evidence type="ECO:0000256" key="5">
    <source>
        <dbReference type="ARBA" id="ARBA00023239"/>
    </source>
</evidence>
<comment type="catalytic activity">
    <reaction evidence="6">
        <text>6-methylsalicylate + H(+) = 3-methylphenol + CO2</text>
        <dbReference type="Rhea" id="RHEA:23112"/>
        <dbReference type="ChEBI" id="CHEBI:15378"/>
        <dbReference type="ChEBI" id="CHEBI:16526"/>
        <dbReference type="ChEBI" id="CHEBI:17231"/>
        <dbReference type="ChEBI" id="CHEBI:36658"/>
        <dbReference type="EC" id="4.1.1.52"/>
    </reaction>
    <physiologicalReaction direction="left-to-right" evidence="6">
        <dbReference type="Rhea" id="RHEA:23113"/>
    </physiologicalReaction>
</comment>
<evidence type="ECO:0000259" key="9">
    <source>
        <dbReference type="Pfam" id="PF04909"/>
    </source>
</evidence>
<feature type="domain" description="Amidohydrolase-related" evidence="9">
    <location>
        <begin position="4"/>
        <end position="326"/>
    </location>
</feature>
<evidence type="ECO:0000256" key="6">
    <source>
        <dbReference type="ARBA" id="ARBA00036832"/>
    </source>
</evidence>
<dbReference type="Proteomes" id="UP000288859">
    <property type="component" value="Unassembled WGS sequence"/>
</dbReference>
<dbReference type="EC" id="4.1.1.52" evidence="7"/>
<dbReference type="Gene3D" id="3.20.20.140">
    <property type="entry name" value="Metal-dependent hydrolases"/>
    <property type="match status" value="1"/>
</dbReference>